<protein>
    <submittedName>
        <fullName evidence="1">Uncharacterized protein</fullName>
    </submittedName>
</protein>
<accession>A0ACC1QHY6</accession>
<dbReference type="EMBL" id="JANAKD010001908">
    <property type="protein sequence ID" value="KAJ3475737.1"/>
    <property type="molecule type" value="Genomic_DNA"/>
</dbReference>
<sequence>MYAHASRYQHNVSAPLRREVFTPYIGLGIGHIVPCLGVTELSLPVVQDGLASLISGVNAPITLQTTTSEVAFHTKYSSFSTNLEPYIMNAVGPTSPKCLKYAQFSSHLVRWQFKVIYWILFVTNLLLLFFGSFVYIKAQDALSKYTESPGKLRKRLRTCIIICTACVLVSTVIVVMEAYTLLALQFCDGEDLMSLYWSTWTMIQIGSLIALVGVILAMFHTLRNKTHPPWALALGTPVLVIAGLLHMCYYCTRSRCKKLRRKYTSDTDTEPPMSRVNTIRRSSSDSIDETIRGEFIGFTVEGGPIVRFTNSDNVNIPEGGVVLGSSDGSIVVSYRRDSVRFLNEDQDAGNEISKATSSNQTMPEKV</sequence>
<evidence type="ECO:0000313" key="2">
    <source>
        <dbReference type="Proteomes" id="UP001148737"/>
    </source>
</evidence>
<dbReference type="Proteomes" id="UP001148737">
    <property type="component" value="Unassembled WGS sequence"/>
</dbReference>
<evidence type="ECO:0000313" key="1">
    <source>
        <dbReference type="EMBL" id="KAJ3475737.1"/>
    </source>
</evidence>
<comment type="caution">
    <text evidence="1">The sequence shown here is derived from an EMBL/GenBank/DDBJ whole genome shotgun (WGS) entry which is preliminary data.</text>
</comment>
<gene>
    <name evidence="1" type="ORF">NLG97_g9355</name>
</gene>
<organism evidence="1 2">
    <name type="scientific">Lecanicillium saksenae</name>
    <dbReference type="NCBI Taxonomy" id="468837"/>
    <lineage>
        <taxon>Eukaryota</taxon>
        <taxon>Fungi</taxon>
        <taxon>Dikarya</taxon>
        <taxon>Ascomycota</taxon>
        <taxon>Pezizomycotina</taxon>
        <taxon>Sordariomycetes</taxon>
        <taxon>Hypocreomycetidae</taxon>
        <taxon>Hypocreales</taxon>
        <taxon>Cordycipitaceae</taxon>
        <taxon>Lecanicillium</taxon>
    </lineage>
</organism>
<reference evidence="1" key="1">
    <citation type="submission" date="2022-07" db="EMBL/GenBank/DDBJ databases">
        <title>Genome Sequence of Lecanicillium saksenae.</title>
        <authorList>
            <person name="Buettner E."/>
        </authorList>
    </citation>
    <scope>NUCLEOTIDE SEQUENCE</scope>
    <source>
        <strain evidence="1">VT-O1</strain>
    </source>
</reference>
<proteinExistence type="predicted"/>
<keyword evidence="2" id="KW-1185">Reference proteome</keyword>
<name>A0ACC1QHY6_9HYPO</name>